<proteinExistence type="predicted"/>
<reference evidence="1" key="1">
    <citation type="submission" date="2019-02" db="EMBL/GenBank/DDBJ databases">
        <authorList>
            <person name="Gruber-Vodicka R. H."/>
            <person name="Seah K. B. B."/>
        </authorList>
    </citation>
    <scope>NUCLEOTIDE SEQUENCE</scope>
    <source>
        <strain evidence="1">BECK_BZ197</strain>
        <strain evidence="3">BECK_BZ198</strain>
        <strain evidence="2">BECK_BZ199</strain>
    </source>
</reference>
<name>A0A450WZY1_9GAMM</name>
<evidence type="ECO:0000313" key="1">
    <source>
        <dbReference type="EMBL" id="VFK22563.1"/>
    </source>
</evidence>
<dbReference type="EMBL" id="CAADGH010000001">
    <property type="protein sequence ID" value="VFK74144.1"/>
    <property type="molecule type" value="Genomic_DNA"/>
</dbReference>
<organism evidence="1">
    <name type="scientific">Candidatus Kentrum sp. MB</name>
    <dbReference type="NCBI Taxonomy" id="2138164"/>
    <lineage>
        <taxon>Bacteria</taxon>
        <taxon>Pseudomonadati</taxon>
        <taxon>Pseudomonadota</taxon>
        <taxon>Gammaproteobacteria</taxon>
        <taxon>Candidatus Kentrum</taxon>
    </lineage>
</organism>
<sequence length="118" mass="12466">MVSIGIISAAVGGRGSWRVRRHPTAWAGDGVAVGLEGEFSVAAERALSAPRPTGTDFYRNGDLIRLRDGSCRHDIPQRIGVAGQILVGFGFGGADQEGVAEFRIFGAKVISPQDVFVL</sequence>
<gene>
    <name evidence="1" type="ORF">BECKMB1821G_GA0114241_100270</name>
    <name evidence="3" type="ORF">BECKMB1821H_GA0114242_100175</name>
    <name evidence="2" type="ORF">BECKMB1821I_GA0114274_100776</name>
</gene>
<dbReference type="EMBL" id="CAADFQ010000007">
    <property type="protein sequence ID" value="VFK28897.1"/>
    <property type="molecule type" value="Genomic_DNA"/>
</dbReference>
<accession>A0A450WZY1</accession>
<evidence type="ECO:0000313" key="2">
    <source>
        <dbReference type="EMBL" id="VFK28897.1"/>
    </source>
</evidence>
<protein>
    <submittedName>
        <fullName evidence="1">Uncharacterized protein</fullName>
    </submittedName>
</protein>
<evidence type="ECO:0000313" key="3">
    <source>
        <dbReference type="EMBL" id="VFK74144.1"/>
    </source>
</evidence>
<dbReference type="AlphaFoldDB" id="A0A450WZY1"/>
<dbReference type="EMBL" id="CAADFO010000002">
    <property type="protein sequence ID" value="VFK22563.1"/>
    <property type="molecule type" value="Genomic_DNA"/>
</dbReference>